<comment type="caution">
    <text evidence="1">The sequence shown here is derived from an EMBL/GenBank/DDBJ whole genome shotgun (WGS) entry which is preliminary data.</text>
</comment>
<protein>
    <submittedName>
        <fullName evidence="1">Uncharacterized protein</fullName>
    </submittedName>
</protein>
<organism evidence="1 2">
    <name type="scientific">Neophaeococcomyces mojaviensis</name>
    <dbReference type="NCBI Taxonomy" id="3383035"/>
    <lineage>
        <taxon>Eukaryota</taxon>
        <taxon>Fungi</taxon>
        <taxon>Dikarya</taxon>
        <taxon>Ascomycota</taxon>
        <taxon>Pezizomycotina</taxon>
        <taxon>Eurotiomycetes</taxon>
        <taxon>Chaetothyriomycetidae</taxon>
        <taxon>Chaetothyriales</taxon>
        <taxon>Chaetothyriales incertae sedis</taxon>
        <taxon>Neophaeococcomyces</taxon>
    </lineage>
</organism>
<name>A0ACC3A9P9_9EURO</name>
<accession>A0ACC3A9P9</accession>
<reference evidence="1" key="1">
    <citation type="submission" date="2022-10" db="EMBL/GenBank/DDBJ databases">
        <title>Culturing micro-colonial fungi from biological soil crusts in the Mojave desert and describing Neophaeococcomyces mojavensis, and introducing the new genera and species Taxawa tesnikishii.</title>
        <authorList>
            <person name="Kurbessoian T."/>
            <person name="Stajich J.E."/>
        </authorList>
    </citation>
    <scope>NUCLEOTIDE SEQUENCE</scope>
    <source>
        <strain evidence="1">JES_112</strain>
    </source>
</reference>
<evidence type="ECO:0000313" key="2">
    <source>
        <dbReference type="Proteomes" id="UP001172386"/>
    </source>
</evidence>
<sequence length="252" mass="28175">MKIVARNRKGRRSDRTGALPRLLDKTTISGNKPSAKRSREEDASTSKVVVADPKCTIQFNTGNTGDYVLQGFPSLEVSASHINSEDDVLRIVENQRKSALEVYNLTTTVMDIIELRFVRTDDTGVRSVESFDMAEFRKWRERLRNTGVHHLVPCSCATCTADDGTMPEAHAPCVVVVFDMLGMVKKLEEVLGVGVAEGAEEEEDEETVVGDGATGRLEEEEKKQIEIFSEEEEEDDDDDDDDDKERDPDFEL</sequence>
<keyword evidence="2" id="KW-1185">Reference proteome</keyword>
<evidence type="ECO:0000313" key="1">
    <source>
        <dbReference type="EMBL" id="KAJ9657868.1"/>
    </source>
</evidence>
<proteinExistence type="predicted"/>
<dbReference type="EMBL" id="JAPDRQ010000058">
    <property type="protein sequence ID" value="KAJ9657868.1"/>
    <property type="molecule type" value="Genomic_DNA"/>
</dbReference>
<dbReference type="Proteomes" id="UP001172386">
    <property type="component" value="Unassembled WGS sequence"/>
</dbReference>
<gene>
    <name evidence="1" type="ORF">H2198_004064</name>
</gene>